<keyword evidence="2" id="KW-0732">Signal</keyword>
<dbReference type="WBParaSite" id="jg14867">
    <property type="protein sequence ID" value="jg14867"/>
    <property type="gene ID" value="jg14867"/>
</dbReference>
<evidence type="ECO:0000313" key="3">
    <source>
        <dbReference type="Proteomes" id="UP000887574"/>
    </source>
</evidence>
<keyword evidence="3" id="KW-1185">Reference proteome</keyword>
<feature type="chain" id="PRO_5036951002" evidence="2">
    <location>
        <begin position="24"/>
        <end position="73"/>
    </location>
</feature>
<dbReference type="Proteomes" id="UP000887574">
    <property type="component" value="Unplaced"/>
</dbReference>
<feature type="region of interest" description="Disordered" evidence="1">
    <location>
        <begin position="33"/>
        <end position="54"/>
    </location>
</feature>
<feature type="signal peptide" evidence="2">
    <location>
        <begin position="1"/>
        <end position="23"/>
    </location>
</feature>
<organism evidence="3 4">
    <name type="scientific">Ditylenchus dipsaci</name>
    <dbReference type="NCBI Taxonomy" id="166011"/>
    <lineage>
        <taxon>Eukaryota</taxon>
        <taxon>Metazoa</taxon>
        <taxon>Ecdysozoa</taxon>
        <taxon>Nematoda</taxon>
        <taxon>Chromadorea</taxon>
        <taxon>Rhabditida</taxon>
        <taxon>Tylenchina</taxon>
        <taxon>Tylenchomorpha</taxon>
        <taxon>Sphaerularioidea</taxon>
        <taxon>Anguinidae</taxon>
        <taxon>Anguininae</taxon>
        <taxon>Ditylenchus</taxon>
    </lineage>
</organism>
<proteinExistence type="predicted"/>
<evidence type="ECO:0000313" key="4">
    <source>
        <dbReference type="WBParaSite" id="jg14867"/>
    </source>
</evidence>
<reference evidence="4" key="1">
    <citation type="submission" date="2022-11" db="UniProtKB">
        <authorList>
            <consortium name="WormBaseParasite"/>
        </authorList>
    </citation>
    <scope>IDENTIFICATION</scope>
</reference>
<dbReference type="AlphaFoldDB" id="A0A915D2I5"/>
<name>A0A915D2I5_9BILA</name>
<sequence length="73" mass="8727">MPLRRRPIYHLFLLVMLLPLLLPDIHQHPQSVSAASVQLKKQRHHRNHRYQHPQQISPQEIPLDTIYKVGFCF</sequence>
<evidence type="ECO:0000256" key="1">
    <source>
        <dbReference type="SAM" id="MobiDB-lite"/>
    </source>
</evidence>
<protein>
    <submittedName>
        <fullName evidence="4">Secreted protein</fullName>
    </submittedName>
</protein>
<evidence type="ECO:0000256" key="2">
    <source>
        <dbReference type="SAM" id="SignalP"/>
    </source>
</evidence>
<accession>A0A915D2I5</accession>
<feature type="compositionally biased region" description="Basic residues" evidence="1">
    <location>
        <begin position="40"/>
        <end position="51"/>
    </location>
</feature>